<reference evidence="2" key="1">
    <citation type="submission" date="2020-07" db="EMBL/GenBank/DDBJ databases">
        <title>The High-quality genome of the commercially important snow crab, Chionoecetes opilio.</title>
        <authorList>
            <person name="Jeong J.-H."/>
            <person name="Ryu S."/>
        </authorList>
    </citation>
    <scope>NUCLEOTIDE SEQUENCE</scope>
    <source>
        <strain evidence="2">MADBK_172401_WGS</strain>
        <tissue evidence="2">Digestive gland</tissue>
    </source>
</reference>
<evidence type="ECO:0000313" key="2">
    <source>
        <dbReference type="EMBL" id="KAG0722352.1"/>
    </source>
</evidence>
<comment type="caution">
    <text evidence="2">The sequence shown here is derived from an EMBL/GenBank/DDBJ whole genome shotgun (WGS) entry which is preliminary data.</text>
</comment>
<keyword evidence="3" id="KW-1185">Reference proteome</keyword>
<accession>A0A8J4Y7Y8</accession>
<evidence type="ECO:0000256" key="1">
    <source>
        <dbReference type="SAM" id="MobiDB-lite"/>
    </source>
</evidence>
<evidence type="ECO:0000313" key="3">
    <source>
        <dbReference type="Proteomes" id="UP000770661"/>
    </source>
</evidence>
<dbReference type="AlphaFoldDB" id="A0A8J4Y7Y8"/>
<gene>
    <name evidence="2" type="ORF">GWK47_044616</name>
</gene>
<dbReference type="EMBL" id="JACEEZ010009694">
    <property type="protein sequence ID" value="KAG0722352.1"/>
    <property type="molecule type" value="Genomic_DNA"/>
</dbReference>
<sequence length="187" mass="21229">MSWPEEKHWDPSKPAPTMADFDKKLTGSNAYLQLLIELSDVLEHHTHDTHDTRPRPLPGGGGWHQHSARVHQALHWFGVCAGRKSVMLPEAIDATTHDHAEPLHTPRHARDTKTLVHFLHFCTQYKLLQNPDTTEHSTTPGLLRAVAGKQQYQSDTYGRRRRLTTRTQGHARAQTGTQLAATFTRCR</sequence>
<proteinExistence type="predicted"/>
<dbReference type="Proteomes" id="UP000770661">
    <property type="component" value="Unassembled WGS sequence"/>
</dbReference>
<feature type="compositionally biased region" description="Basic and acidic residues" evidence="1">
    <location>
        <begin position="45"/>
        <end position="54"/>
    </location>
</feature>
<organism evidence="2 3">
    <name type="scientific">Chionoecetes opilio</name>
    <name type="common">Atlantic snow crab</name>
    <name type="synonym">Cancer opilio</name>
    <dbReference type="NCBI Taxonomy" id="41210"/>
    <lineage>
        <taxon>Eukaryota</taxon>
        <taxon>Metazoa</taxon>
        <taxon>Ecdysozoa</taxon>
        <taxon>Arthropoda</taxon>
        <taxon>Crustacea</taxon>
        <taxon>Multicrustacea</taxon>
        <taxon>Malacostraca</taxon>
        <taxon>Eumalacostraca</taxon>
        <taxon>Eucarida</taxon>
        <taxon>Decapoda</taxon>
        <taxon>Pleocyemata</taxon>
        <taxon>Brachyura</taxon>
        <taxon>Eubrachyura</taxon>
        <taxon>Majoidea</taxon>
        <taxon>Majidae</taxon>
        <taxon>Chionoecetes</taxon>
    </lineage>
</organism>
<protein>
    <submittedName>
        <fullName evidence="2">Uncharacterized protein</fullName>
    </submittedName>
</protein>
<dbReference type="OrthoDB" id="14833at2759"/>
<feature type="region of interest" description="Disordered" evidence="1">
    <location>
        <begin position="45"/>
        <end position="65"/>
    </location>
</feature>
<name>A0A8J4Y7Y8_CHIOP</name>